<gene>
    <name evidence="1" type="ORF">WM43_09250</name>
</gene>
<dbReference type="AlphaFoldDB" id="A0AAC9B7A3"/>
<protein>
    <submittedName>
        <fullName evidence="1">Uncharacterized protein</fullName>
    </submittedName>
</protein>
<evidence type="ECO:0000313" key="1">
    <source>
        <dbReference type="EMBL" id="ANB52838.1"/>
    </source>
</evidence>
<evidence type="ECO:0000313" key="2">
    <source>
        <dbReference type="Proteomes" id="UP000076809"/>
    </source>
</evidence>
<sequence>MDKFTNGRACRLLSCPFADLKQCEAIYANWDMLIGIAKQGKAQQWRGLAGNERSGIRAVFYNIYGVRGLYLGGNTTKQGLEQRAAQ</sequence>
<organism evidence="1 2">
    <name type="scientific">Aeromonas veronii</name>
    <dbReference type="NCBI Taxonomy" id="654"/>
    <lineage>
        <taxon>Bacteria</taxon>
        <taxon>Pseudomonadati</taxon>
        <taxon>Pseudomonadota</taxon>
        <taxon>Gammaproteobacteria</taxon>
        <taxon>Aeromonadales</taxon>
        <taxon>Aeromonadaceae</taxon>
        <taxon>Aeromonas</taxon>
    </lineage>
</organism>
<name>A0AAC9B7A3_AERVE</name>
<accession>A0AAC9B7A3</accession>
<dbReference type="EMBL" id="CP014774">
    <property type="protein sequence ID" value="ANB52838.1"/>
    <property type="molecule type" value="Genomic_DNA"/>
</dbReference>
<dbReference type="Proteomes" id="UP000076809">
    <property type="component" value="Chromosome"/>
</dbReference>
<reference evidence="1 2" key="1">
    <citation type="journal article" date="2016" name="J. Clin. Microbiol.">
        <title>Detection and Whole-Genome Sequencing of Carbapenemase-Producing Aeromonas hydrophila Isolates from Routine Perirectal Surveillance Culture.</title>
        <authorList>
            <person name="Hughes H.Y."/>
            <person name="Conlan S.P."/>
            <person name="Lau A.F."/>
            <person name="Dekker J.P."/>
            <person name="Michelin A.V."/>
            <person name="Youn J.H."/>
            <person name="Henderson D.K."/>
            <person name="Frank K.M."/>
            <person name="Segre J.A."/>
            <person name="Palmore T.N."/>
        </authorList>
    </citation>
    <scope>NUCLEOTIDE SEQUENCE [LARGE SCALE GENOMIC DNA]</scope>
    <source>
        <strain evidence="1 2">AVNIH1</strain>
    </source>
</reference>
<proteinExistence type="predicted"/>